<dbReference type="EMBL" id="JACMSC010000008">
    <property type="protein sequence ID" value="KAG6511794.1"/>
    <property type="molecule type" value="Genomic_DNA"/>
</dbReference>
<accession>A0A8J5GZ67</accession>
<evidence type="ECO:0000313" key="3">
    <source>
        <dbReference type="Proteomes" id="UP000734854"/>
    </source>
</evidence>
<keyword evidence="3" id="KW-1185">Reference proteome</keyword>
<dbReference type="Proteomes" id="UP000734854">
    <property type="component" value="Unassembled WGS sequence"/>
</dbReference>
<dbReference type="AlphaFoldDB" id="A0A8J5GZ67"/>
<organism evidence="2 3">
    <name type="scientific">Zingiber officinale</name>
    <name type="common">Ginger</name>
    <name type="synonym">Amomum zingiber</name>
    <dbReference type="NCBI Taxonomy" id="94328"/>
    <lineage>
        <taxon>Eukaryota</taxon>
        <taxon>Viridiplantae</taxon>
        <taxon>Streptophyta</taxon>
        <taxon>Embryophyta</taxon>
        <taxon>Tracheophyta</taxon>
        <taxon>Spermatophyta</taxon>
        <taxon>Magnoliopsida</taxon>
        <taxon>Liliopsida</taxon>
        <taxon>Zingiberales</taxon>
        <taxon>Zingiberaceae</taxon>
        <taxon>Zingiber</taxon>
    </lineage>
</organism>
<feature type="compositionally biased region" description="Acidic residues" evidence="1">
    <location>
        <begin position="11"/>
        <end position="23"/>
    </location>
</feature>
<protein>
    <recommendedName>
        <fullName evidence="4">Myb/SANT-like domain-containing protein</fullName>
    </recommendedName>
</protein>
<comment type="caution">
    <text evidence="2">The sequence shown here is derived from an EMBL/GenBank/DDBJ whole genome shotgun (WGS) entry which is preliminary data.</text>
</comment>
<evidence type="ECO:0000313" key="2">
    <source>
        <dbReference type="EMBL" id="KAG6511794.1"/>
    </source>
</evidence>
<evidence type="ECO:0000256" key="1">
    <source>
        <dbReference type="SAM" id="MobiDB-lite"/>
    </source>
</evidence>
<gene>
    <name evidence="2" type="ORF">ZIOFF_029871</name>
</gene>
<name>A0A8J5GZ67_ZINOF</name>
<dbReference type="PANTHER" id="PTHR46250">
    <property type="entry name" value="MYB/SANT-LIKE DNA-BINDING DOMAIN PROTEIN-RELATED"/>
    <property type="match status" value="1"/>
</dbReference>
<sequence>MIRKYMSFDPQELEPLEEDDMEDEHFEDDEYAPILMEQNQIVRGRGRNKCFWTENEVQVVIATLQDMACDSSWKTDGGFKSNYMAEVHKRMPSKIPTLTKQVTPHIESRIKWLKTKFHIINDV</sequence>
<proteinExistence type="predicted"/>
<evidence type="ECO:0008006" key="4">
    <source>
        <dbReference type="Google" id="ProtNLM"/>
    </source>
</evidence>
<reference evidence="2 3" key="1">
    <citation type="submission" date="2020-08" db="EMBL/GenBank/DDBJ databases">
        <title>Plant Genome Project.</title>
        <authorList>
            <person name="Zhang R.-G."/>
        </authorList>
    </citation>
    <scope>NUCLEOTIDE SEQUENCE [LARGE SCALE GENOMIC DNA]</scope>
    <source>
        <tissue evidence="2">Rhizome</tissue>
    </source>
</reference>
<feature type="region of interest" description="Disordered" evidence="1">
    <location>
        <begin position="1"/>
        <end position="23"/>
    </location>
</feature>
<dbReference type="PANTHER" id="PTHR46250:SF15">
    <property type="entry name" value="OS01G0523800 PROTEIN"/>
    <property type="match status" value="1"/>
</dbReference>